<reference evidence="4" key="1">
    <citation type="submission" date="2018-08" db="EMBL/GenBank/DDBJ databases">
        <authorList>
            <person name="Chevrot R."/>
        </authorList>
    </citation>
    <scope>NUCLEOTIDE SEQUENCE [LARGE SCALE GENOMIC DNA]</scope>
</reference>
<evidence type="ECO:0000313" key="3">
    <source>
        <dbReference type="EMBL" id="SYX86661.1"/>
    </source>
</evidence>
<proteinExistence type="inferred from homology"/>
<evidence type="ECO:0000313" key="4">
    <source>
        <dbReference type="Proteomes" id="UP000304148"/>
    </source>
</evidence>
<feature type="domain" description="YCII-related" evidence="2">
    <location>
        <begin position="1"/>
        <end position="81"/>
    </location>
</feature>
<dbReference type="SUPFAM" id="SSF54909">
    <property type="entry name" value="Dimeric alpha+beta barrel"/>
    <property type="match status" value="1"/>
</dbReference>
<dbReference type="PANTHER" id="PTHR37828">
    <property type="entry name" value="GSR2449 PROTEIN"/>
    <property type="match status" value="1"/>
</dbReference>
<name>A0A383RJ10_PAEAL</name>
<dbReference type="PANTHER" id="PTHR37828:SF1">
    <property type="entry name" value="YCII-RELATED DOMAIN-CONTAINING PROTEIN"/>
    <property type="match status" value="1"/>
</dbReference>
<dbReference type="Gene3D" id="3.30.70.1060">
    <property type="entry name" value="Dimeric alpha+beta barrel"/>
    <property type="match status" value="1"/>
</dbReference>
<dbReference type="EMBL" id="LS992241">
    <property type="protein sequence ID" value="SYX86661.1"/>
    <property type="molecule type" value="Genomic_DNA"/>
</dbReference>
<dbReference type="Pfam" id="PF03795">
    <property type="entry name" value="YCII"/>
    <property type="match status" value="1"/>
</dbReference>
<evidence type="ECO:0000256" key="1">
    <source>
        <dbReference type="ARBA" id="ARBA00007689"/>
    </source>
</evidence>
<gene>
    <name evidence="3" type="ORF">PBLR_15087</name>
</gene>
<dbReference type="AlphaFoldDB" id="A0A383RJ10"/>
<protein>
    <recommendedName>
        <fullName evidence="2">YCII-related domain-containing protein</fullName>
    </recommendedName>
</protein>
<dbReference type="Proteomes" id="UP000304148">
    <property type="component" value="Chromosome"/>
</dbReference>
<evidence type="ECO:0000259" key="2">
    <source>
        <dbReference type="Pfam" id="PF03795"/>
    </source>
</evidence>
<accession>A0A383RJ10</accession>
<dbReference type="InterPro" id="IPR005545">
    <property type="entry name" value="YCII"/>
</dbReference>
<organism evidence="3 4">
    <name type="scientific">Paenibacillus alvei</name>
    <name type="common">Bacillus alvei</name>
    <dbReference type="NCBI Taxonomy" id="44250"/>
    <lineage>
        <taxon>Bacteria</taxon>
        <taxon>Bacillati</taxon>
        <taxon>Bacillota</taxon>
        <taxon>Bacilli</taxon>
        <taxon>Bacillales</taxon>
        <taxon>Paenibacillaceae</taxon>
        <taxon>Paenibacillus</taxon>
    </lineage>
</organism>
<dbReference type="InterPro" id="IPR011008">
    <property type="entry name" value="Dimeric_a/b-barrel"/>
</dbReference>
<sequence length="97" mass="11117">MYVVELSYTKPMSDVDVHLDTHRAFLDEHYARGVFLLSGPKEPRTGGIIVVDAQTEEEARSFIEQDPFYVHGVAKYHYIAFRPTKADASLQARLFQK</sequence>
<comment type="similarity">
    <text evidence="1">Belongs to the YciI family.</text>
</comment>
<dbReference type="RefSeq" id="WP_138188524.1">
    <property type="nucleotide sequence ID" value="NZ_LS992241.1"/>
</dbReference>